<evidence type="ECO:0000313" key="6">
    <source>
        <dbReference type="Proteomes" id="UP000265427"/>
    </source>
</evidence>
<dbReference type="InterPro" id="IPR013783">
    <property type="entry name" value="Ig-like_fold"/>
</dbReference>
<dbReference type="GO" id="GO:0090307">
    <property type="term" value="P:mitotic spindle assembly"/>
    <property type="evidence" value="ECO:0007669"/>
    <property type="project" value="TreeGrafter"/>
</dbReference>
<protein>
    <submittedName>
        <fullName evidence="4">Uncharacterized protein</fullName>
    </submittedName>
</protein>
<sequence length="396" mass="42984">RPKLCKRFLCTIGGEISETFVFRNTSANYARICASIVPLSRGCNQFVIAPTVLELTPHSSDHFVIRYVILCHYKLTLIPLVRFAATKLGAVSAIFQFRSMSGDPMATPYEIIVDAHVKKPSGVAPPIDHPLVPPPPHPRTSSVIADDSHPKQHVFDVQPTHVQLIRRRRTTASIDIFNYVAKTSTFSVSCPFKHLRVTPNQGVIPPNGKCTVDISLTSQVQAVAWCGLLAVVVNGAVTREISVVVDDNDDKMAATPMGSRQDALPSSSSSIQEMAMSYLAESTTSTTTTSRSKSRKKGLFFQAKSIEFGAVRVQTGQSQPVRICNGGKESITVFLQRLASPFSCSYASVSLRPRSYVEVPVTFTPSLPGQEVSATMVAYSAADKATVVLQGRGVIE</sequence>
<dbReference type="Proteomes" id="UP000266239">
    <property type="component" value="Unassembled WGS sequence"/>
</dbReference>
<evidence type="ECO:0000313" key="4">
    <source>
        <dbReference type="EMBL" id="RHY15538.1"/>
    </source>
</evidence>
<proteinExistence type="predicted"/>
<dbReference type="GO" id="GO:0000242">
    <property type="term" value="C:pericentriolar material"/>
    <property type="evidence" value="ECO:0007669"/>
    <property type="project" value="TreeGrafter"/>
</dbReference>
<comment type="caution">
    <text evidence="4">The sequence shown here is derived from an EMBL/GenBank/DDBJ whole genome shotgun (WGS) entry which is preliminary data.</text>
</comment>
<dbReference type="EMBL" id="QUSZ01004501">
    <property type="protein sequence ID" value="RHY13994.1"/>
    <property type="molecule type" value="Genomic_DNA"/>
</dbReference>
<dbReference type="VEuPathDB" id="FungiDB:H257_17778"/>
<dbReference type="Proteomes" id="UP000265427">
    <property type="component" value="Unassembled WGS sequence"/>
</dbReference>
<dbReference type="EMBL" id="QUTB01004857">
    <property type="protein sequence ID" value="RHY59279.1"/>
    <property type="molecule type" value="Genomic_DNA"/>
</dbReference>
<dbReference type="Gene3D" id="2.60.40.10">
    <property type="entry name" value="Immunoglobulins"/>
    <property type="match status" value="1"/>
</dbReference>
<accession>A0A397BAB5</accession>
<dbReference type="InterPro" id="IPR039103">
    <property type="entry name" value="Spd-2/CEP192"/>
</dbReference>
<evidence type="ECO:0000259" key="1">
    <source>
        <dbReference type="Pfam" id="PF22066"/>
    </source>
</evidence>
<dbReference type="PANTHER" id="PTHR16029">
    <property type="entry name" value="CENTROSOMAL PROTEIN OF 192 KDA"/>
    <property type="match status" value="1"/>
</dbReference>
<feature type="domain" description="Cep192-like" evidence="2">
    <location>
        <begin position="154"/>
        <end position="245"/>
    </location>
</feature>
<dbReference type="GO" id="GO:0005737">
    <property type="term" value="C:cytoplasm"/>
    <property type="evidence" value="ECO:0007669"/>
    <property type="project" value="TreeGrafter"/>
</dbReference>
<evidence type="ECO:0000313" key="3">
    <source>
        <dbReference type="EMBL" id="RHY13994.1"/>
    </source>
</evidence>
<evidence type="ECO:0000259" key="2">
    <source>
        <dbReference type="Pfam" id="PF22076"/>
    </source>
</evidence>
<feature type="non-terminal residue" evidence="4">
    <location>
        <position position="1"/>
    </location>
</feature>
<dbReference type="AlphaFoldDB" id="A0A397BAB5"/>
<dbReference type="GO" id="GO:0090222">
    <property type="term" value="P:centrosome-templated microtubule nucleation"/>
    <property type="evidence" value="ECO:0007669"/>
    <property type="project" value="InterPro"/>
</dbReference>
<dbReference type="SUPFAM" id="SSF49354">
    <property type="entry name" value="PapD-like"/>
    <property type="match status" value="1"/>
</dbReference>
<dbReference type="InterPro" id="IPR054088">
    <property type="entry name" value="Cep192-like_D8"/>
</dbReference>
<reference evidence="6 7" key="1">
    <citation type="submission" date="2018-08" db="EMBL/GenBank/DDBJ databases">
        <title>Aphanomyces genome sequencing and annotation.</title>
        <authorList>
            <person name="Minardi D."/>
            <person name="Oidtmann B."/>
            <person name="Van Der Giezen M."/>
            <person name="Studholme D.J."/>
        </authorList>
    </citation>
    <scope>NUCLEOTIDE SEQUENCE [LARGE SCALE GENOMIC DNA]</scope>
    <source>
        <strain evidence="3 6">Kv</strain>
        <strain evidence="5 8">Si</strain>
        <strain evidence="4 7">Yx</strain>
    </source>
</reference>
<dbReference type="GO" id="GO:0005814">
    <property type="term" value="C:centriole"/>
    <property type="evidence" value="ECO:0007669"/>
    <property type="project" value="TreeGrafter"/>
</dbReference>
<dbReference type="Pfam" id="PF22066">
    <property type="entry name" value="Cep192_D8"/>
    <property type="match status" value="1"/>
</dbReference>
<gene>
    <name evidence="4" type="ORF">DYB25_003212</name>
    <name evidence="5" type="ORF">DYB34_006853</name>
    <name evidence="3" type="ORF">DYB36_004215</name>
</gene>
<evidence type="ECO:0000313" key="7">
    <source>
        <dbReference type="Proteomes" id="UP000266239"/>
    </source>
</evidence>
<evidence type="ECO:0000313" key="5">
    <source>
        <dbReference type="EMBL" id="RHY59279.1"/>
    </source>
</evidence>
<dbReference type="Proteomes" id="UP000283543">
    <property type="component" value="Unassembled WGS sequence"/>
</dbReference>
<dbReference type="InterPro" id="IPR054092">
    <property type="entry name" value="Cep192-like_D6"/>
</dbReference>
<evidence type="ECO:0000313" key="8">
    <source>
        <dbReference type="Proteomes" id="UP000283543"/>
    </source>
</evidence>
<dbReference type="GO" id="GO:0071539">
    <property type="term" value="P:protein localization to centrosome"/>
    <property type="evidence" value="ECO:0007669"/>
    <property type="project" value="InterPro"/>
</dbReference>
<dbReference type="EMBL" id="QUTA01005486">
    <property type="protein sequence ID" value="RHY15538.1"/>
    <property type="molecule type" value="Genomic_DNA"/>
</dbReference>
<organism evidence="4 7">
    <name type="scientific">Aphanomyces astaci</name>
    <name type="common">Crayfish plague agent</name>
    <dbReference type="NCBI Taxonomy" id="112090"/>
    <lineage>
        <taxon>Eukaryota</taxon>
        <taxon>Sar</taxon>
        <taxon>Stramenopiles</taxon>
        <taxon>Oomycota</taxon>
        <taxon>Saprolegniomycetes</taxon>
        <taxon>Saprolegniales</taxon>
        <taxon>Verrucalvaceae</taxon>
        <taxon>Aphanomyces</taxon>
    </lineage>
</organism>
<dbReference type="Pfam" id="PF22076">
    <property type="entry name" value="Cep192_D6"/>
    <property type="match status" value="1"/>
</dbReference>
<dbReference type="GO" id="GO:0019901">
    <property type="term" value="F:protein kinase binding"/>
    <property type="evidence" value="ECO:0007669"/>
    <property type="project" value="TreeGrafter"/>
</dbReference>
<dbReference type="GO" id="GO:0051298">
    <property type="term" value="P:centrosome duplication"/>
    <property type="evidence" value="ECO:0007669"/>
    <property type="project" value="InterPro"/>
</dbReference>
<feature type="domain" description="Cep192-like" evidence="1">
    <location>
        <begin position="296"/>
        <end position="392"/>
    </location>
</feature>
<name>A0A397BAB5_APHAT</name>
<dbReference type="PANTHER" id="PTHR16029:SF11">
    <property type="entry name" value="CENTROSOMAL PROTEIN OF 192 KDA"/>
    <property type="match status" value="1"/>
</dbReference>
<dbReference type="InterPro" id="IPR008962">
    <property type="entry name" value="PapD-like_sf"/>
</dbReference>